<dbReference type="RefSeq" id="WP_321099633.1">
    <property type="nucleotide sequence ID" value="NZ_JAXHPL010000047.1"/>
</dbReference>
<reference evidence="2 3" key="1">
    <citation type="submission" date="2023-11" db="EMBL/GenBank/DDBJ databases">
        <title>The common occurrence of Acinetobacte faecalis in cattle feces and its emended description.</title>
        <authorList>
            <person name="Kyselkova M."/>
            <person name="Xanthopoulou K."/>
            <person name="Shestivska V."/>
            <person name="Spanelova P."/>
            <person name="Maixnerova M."/>
            <person name="Higgins P.G."/>
            <person name="Nemec A."/>
        </authorList>
    </citation>
    <scope>NUCLEOTIDE SEQUENCE [LARGE SCALE GENOMIC DNA]</scope>
    <source>
        <strain evidence="2 3">ANC 7483</strain>
    </source>
</reference>
<feature type="chain" id="PRO_5044230665" evidence="1">
    <location>
        <begin position="23"/>
        <end position="255"/>
    </location>
</feature>
<sequence length="255" mass="27467">MKFTLKALSLALVASASTVTFADEAPLLPLGLEFSGSAAMTTDYRFRGLTQTQNDPAVQVGFQLDHSTGLYAGVWGSNVNYEYEDKHGVDQTVHLELDPYIGYTKTFENVAGKPTLDVGIWYYAYPGHGDNNFVEYYAGVGFESLVAEGDSVSTYVYYTDDNLGAGDDAWYLNASYSVPFGAGFGGVAAVGFNDVKNGSDHVWDWKVGATYEFQSISGFSAELAAVGTDTETKGESSAYKRGVETGAVFTLTKSF</sequence>
<organism evidence="2 3">
    <name type="scientific">Acinetobacter faecalis</name>
    <dbReference type="NCBI Taxonomy" id="2665161"/>
    <lineage>
        <taxon>Bacteria</taxon>
        <taxon>Pseudomonadati</taxon>
        <taxon>Pseudomonadota</taxon>
        <taxon>Gammaproteobacteria</taxon>
        <taxon>Moraxellales</taxon>
        <taxon>Moraxellaceae</taxon>
        <taxon>Acinetobacter</taxon>
    </lineage>
</organism>
<dbReference type="Pfam" id="PF09694">
    <property type="entry name" value="Gcw_chp"/>
    <property type="match status" value="1"/>
</dbReference>
<dbReference type="InterPro" id="IPR010239">
    <property type="entry name" value="CHP02001"/>
</dbReference>
<feature type="signal peptide" evidence="1">
    <location>
        <begin position="1"/>
        <end position="22"/>
    </location>
</feature>
<evidence type="ECO:0000313" key="3">
    <source>
        <dbReference type="Proteomes" id="UP001278995"/>
    </source>
</evidence>
<name>A0AB35UXJ3_9GAMM</name>
<dbReference type="AlphaFoldDB" id="A0AB35UXJ3"/>
<dbReference type="EMBL" id="JAXHPL010000047">
    <property type="protein sequence ID" value="MDY6487321.1"/>
    <property type="molecule type" value="Genomic_DNA"/>
</dbReference>
<proteinExistence type="predicted"/>
<dbReference type="Proteomes" id="UP001278995">
    <property type="component" value="Unassembled WGS sequence"/>
</dbReference>
<gene>
    <name evidence="2" type="ORF">SKM51_08985</name>
</gene>
<keyword evidence="1" id="KW-0732">Signal</keyword>
<protein>
    <submittedName>
        <fullName evidence="2">TorF family putative porin</fullName>
    </submittedName>
</protein>
<comment type="caution">
    <text evidence="2">The sequence shown here is derived from an EMBL/GenBank/DDBJ whole genome shotgun (WGS) entry which is preliminary data.</text>
</comment>
<evidence type="ECO:0000313" key="2">
    <source>
        <dbReference type="EMBL" id="MDY6487321.1"/>
    </source>
</evidence>
<evidence type="ECO:0000256" key="1">
    <source>
        <dbReference type="SAM" id="SignalP"/>
    </source>
</evidence>
<accession>A0AB35UXJ3</accession>
<dbReference type="NCBIfam" id="TIGR02001">
    <property type="entry name" value="gcw_chp"/>
    <property type="match status" value="1"/>
</dbReference>